<sequence>MLEWLVIGGMVLVFGILADDWYAKRHRKPLSHMKPDPKTLKGFTGMEELDITRANQKIAREKETK</sequence>
<keyword evidence="1" id="KW-0472">Membrane</keyword>
<accession>A0ABS9CZT6</accession>
<feature type="transmembrane region" description="Helical" evidence="1">
    <location>
        <begin position="6"/>
        <end position="23"/>
    </location>
</feature>
<keyword evidence="3" id="KW-1185">Reference proteome</keyword>
<evidence type="ECO:0000313" key="2">
    <source>
        <dbReference type="EMBL" id="MCF2872787.1"/>
    </source>
</evidence>
<reference evidence="2 3" key="1">
    <citation type="submission" date="2022-01" db="EMBL/GenBank/DDBJ databases">
        <title>Octadecabacter sp. nov., isolated from a marine alga.</title>
        <authorList>
            <person name="Jin M.S."/>
            <person name="Kim H.M."/>
            <person name="Han D.M."/>
            <person name="Jung J.J."/>
            <person name="Jeon C.O."/>
        </authorList>
    </citation>
    <scope>NUCLEOTIDE SEQUENCE [LARGE SCALE GENOMIC DNA]</scope>
    <source>
        <strain evidence="2 3">G9-8</strain>
    </source>
</reference>
<dbReference type="Proteomes" id="UP001200557">
    <property type="component" value="Unassembled WGS sequence"/>
</dbReference>
<organism evidence="2 3">
    <name type="scientific">Octadecabacter dasysiphoniae</name>
    <dbReference type="NCBI Taxonomy" id="2909341"/>
    <lineage>
        <taxon>Bacteria</taxon>
        <taxon>Pseudomonadati</taxon>
        <taxon>Pseudomonadota</taxon>
        <taxon>Alphaproteobacteria</taxon>
        <taxon>Rhodobacterales</taxon>
        <taxon>Roseobacteraceae</taxon>
        <taxon>Octadecabacter</taxon>
    </lineage>
</organism>
<keyword evidence="1" id="KW-1133">Transmembrane helix</keyword>
<proteinExistence type="predicted"/>
<evidence type="ECO:0000256" key="1">
    <source>
        <dbReference type="SAM" id="Phobius"/>
    </source>
</evidence>
<name>A0ABS9CZT6_9RHOB</name>
<comment type="caution">
    <text evidence="2">The sequence shown here is derived from an EMBL/GenBank/DDBJ whole genome shotgun (WGS) entry which is preliminary data.</text>
</comment>
<keyword evidence="1" id="KW-0812">Transmembrane</keyword>
<dbReference type="RefSeq" id="WP_235227112.1">
    <property type="nucleotide sequence ID" value="NZ_JAKGAQ010000005.1"/>
</dbReference>
<protein>
    <submittedName>
        <fullName evidence="2">Uncharacterized protein</fullName>
    </submittedName>
</protein>
<evidence type="ECO:0000313" key="3">
    <source>
        <dbReference type="Proteomes" id="UP001200557"/>
    </source>
</evidence>
<dbReference type="EMBL" id="JAKGAQ010000005">
    <property type="protein sequence ID" value="MCF2872787.1"/>
    <property type="molecule type" value="Genomic_DNA"/>
</dbReference>
<gene>
    <name evidence="2" type="ORF">L0664_17095</name>
</gene>